<dbReference type="EMBL" id="LAZR01000390">
    <property type="protein sequence ID" value="KKN71112.1"/>
    <property type="molecule type" value="Genomic_DNA"/>
</dbReference>
<dbReference type="InterPro" id="IPR033900">
    <property type="entry name" value="Gram_neg_porin_domain"/>
</dbReference>
<dbReference type="InterPro" id="IPR023614">
    <property type="entry name" value="Porin_dom_sf"/>
</dbReference>
<feature type="domain" description="Porin" evidence="1">
    <location>
        <begin position="7"/>
        <end position="306"/>
    </location>
</feature>
<reference evidence="2" key="1">
    <citation type="journal article" date="2015" name="Nature">
        <title>Complex archaea that bridge the gap between prokaryotes and eukaryotes.</title>
        <authorList>
            <person name="Spang A."/>
            <person name="Saw J.H."/>
            <person name="Jorgensen S.L."/>
            <person name="Zaremba-Niedzwiedzka K."/>
            <person name="Martijn J."/>
            <person name="Lind A.E."/>
            <person name="van Eijk R."/>
            <person name="Schleper C."/>
            <person name="Guy L."/>
            <person name="Ettema T.J."/>
        </authorList>
    </citation>
    <scope>NUCLEOTIDE SEQUENCE</scope>
</reference>
<proteinExistence type="predicted"/>
<name>A0A0F9T809_9ZZZZ</name>
<dbReference type="Gene3D" id="2.40.160.10">
    <property type="entry name" value="Porin"/>
    <property type="match status" value="1"/>
</dbReference>
<sequence length="322" mass="33206">MKKVLFATTALVATAGVAAADVTFGGYGRFGVIYSSAAGANGIAQTFGDDGAGDSSVDITSRFRLQIDATAESDAGVTFGARVRIEQENDEIFGPPAGDRSYNSTGINAPRFFARSGGLEVGVGNIFGALEFMPGMYPIDLGLTGLQYEYSPYQYGGDFYDSDGAGAASTNNAVEVMYSAGDLSVHVSASDGPNERVAAYVAYAWNGWKFALGGQDSNSASDTELAASAGGNIGPAFVSLAWADNGTNGDQFTLAARFDVGAATNIEAYISDADTIFGTPTQNTGYGIDFNHDLGGGTSLRGGVAKLFAGHTVADLGVRFNF</sequence>
<organism evidence="2">
    <name type="scientific">marine sediment metagenome</name>
    <dbReference type="NCBI Taxonomy" id="412755"/>
    <lineage>
        <taxon>unclassified sequences</taxon>
        <taxon>metagenomes</taxon>
        <taxon>ecological metagenomes</taxon>
    </lineage>
</organism>
<evidence type="ECO:0000259" key="1">
    <source>
        <dbReference type="Pfam" id="PF13609"/>
    </source>
</evidence>
<evidence type="ECO:0000313" key="2">
    <source>
        <dbReference type="EMBL" id="KKN71112.1"/>
    </source>
</evidence>
<accession>A0A0F9T809</accession>
<dbReference type="GO" id="GO:0016020">
    <property type="term" value="C:membrane"/>
    <property type="evidence" value="ECO:0007669"/>
    <property type="project" value="InterPro"/>
</dbReference>
<dbReference type="Pfam" id="PF13609">
    <property type="entry name" value="Porin_4"/>
    <property type="match status" value="1"/>
</dbReference>
<gene>
    <name evidence="2" type="ORF">LCGC14_0424250</name>
</gene>
<dbReference type="SUPFAM" id="SSF56935">
    <property type="entry name" value="Porins"/>
    <property type="match status" value="1"/>
</dbReference>
<protein>
    <recommendedName>
        <fullName evidence="1">Porin domain-containing protein</fullName>
    </recommendedName>
</protein>
<comment type="caution">
    <text evidence="2">The sequence shown here is derived from an EMBL/GenBank/DDBJ whole genome shotgun (WGS) entry which is preliminary data.</text>
</comment>
<dbReference type="GO" id="GO:0015288">
    <property type="term" value="F:porin activity"/>
    <property type="evidence" value="ECO:0007669"/>
    <property type="project" value="InterPro"/>
</dbReference>
<dbReference type="AlphaFoldDB" id="A0A0F9T809"/>